<dbReference type="OrthoDB" id="6581954at2759"/>
<dbReference type="PhylomeDB" id="E9I7G6"/>
<keyword evidence="5" id="KW-0769">Symport</keyword>
<evidence type="ECO:0000256" key="9">
    <source>
        <dbReference type="ARBA" id="ARBA00023065"/>
    </source>
</evidence>
<dbReference type="Pfam" id="PF00209">
    <property type="entry name" value="SNF"/>
    <property type="match status" value="1"/>
</dbReference>
<feature type="non-terminal residue" evidence="17">
    <location>
        <position position="182"/>
    </location>
</feature>
<evidence type="ECO:0000256" key="4">
    <source>
        <dbReference type="ARBA" id="ARBA00022692"/>
    </source>
</evidence>
<feature type="signal peptide" evidence="16">
    <location>
        <begin position="1"/>
        <end position="20"/>
    </location>
</feature>
<keyword evidence="8" id="KW-0915">Sodium</keyword>
<dbReference type="PANTHER" id="PTHR11616:SF321">
    <property type="entry name" value="SODIUM-DEPENDENT NUTRIENT AMINO ACID TRANSPORTER 1-RELATED"/>
    <property type="match status" value="1"/>
</dbReference>
<feature type="transmembrane region" description="Helical" evidence="15">
    <location>
        <begin position="28"/>
        <end position="47"/>
    </location>
</feature>
<dbReference type="InterPro" id="IPR037272">
    <property type="entry name" value="SNS_sf"/>
</dbReference>
<dbReference type="EMBL" id="GL737210">
    <property type="protein sequence ID" value="EFX60064.1"/>
    <property type="molecule type" value="Genomic_DNA"/>
</dbReference>
<evidence type="ECO:0000313" key="18">
    <source>
        <dbReference type="Proteomes" id="UP000000305"/>
    </source>
</evidence>
<evidence type="ECO:0000256" key="5">
    <source>
        <dbReference type="ARBA" id="ARBA00022847"/>
    </source>
</evidence>
<evidence type="ECO:0000256" key="14">
    <source>
        <dbReference type="ARBA" id="ARBA00040215"/>
    </source>
</evidence>
<keyword evidence="11" id="KW-0325">Glycoprotein</keyword>
<dbReference type="HOGENOM" id="CLU_006855_2_1_1"/>
<dbReference type="GO" id="GO:0016020">
    <property type="term" value="C:membrane"/>
    <property type="evidence" value="ECO:0007669"/>
    <property type="project" value="UniProtKB-SubCell"/>
</dbReference>
<dbReference type="PRINTS" id="PR00176">
    <property type="entry name" value="NANEUSMPORT"/>
</dbReference>
<evidence type="ECO:0000256" key="8">
    <source>
        <dbReference type="ARBA" id="ARBA00023053"/>
    </source>
</evidence>
<dbReference type="GO" id="GO:0006865">
    <property type="term" value="P:amino acid transport"/>
    <property type="evidence" value="ECO:0007669"/>
    <property type="project" value="UniProtKB-KW"/>
</dbReference>
<dbReference type="KEGG" id="dpx:DAPPUDRAFT_38809"/>
<keyword evidence="18" id="KW-1185">Reference proteome</keyword>
<dbReference type="GO" id="GO:0015293">
    <property type="term" value="F:symporter activity"/>
    <property type="evidence" value="ECO:0007669"/>
    <property type="project" value="UniProtKB-KW"/>
</dbReference>
<keyword evidence="6" id="KW-0029">Amino-acid transport</keyword>
<dbReference type="SUPFAM" id="SSF161070">
    <property type="entry name" value="SNF-like"/>
    <property type="match status" value="1"/>
</dbReference>
<evidence type="ECO:0000256" key="16">
    <source>
        <dbReference type="SAM" id="SignalP"/>
    </source>
</evidence>
<dbReference type="InterPro" id="IPR000175">
    <property type="entry name" value="Na/ntran_symport"/>
</dbReference>
<feature type="non-terminal residue" evidence="17">
    <location>
        <position position="1"/>
    </location>
</feature>
<dbReference type="eggNOG" id="KOG3660">
    <property type="taxonomic scope" value="Eukaryota"/>
</dbReference>
<dbReference type="AlphaFoldDB" id="E9I7G6"/>
<keyword evidence="9" id="KW-0406">Ion transport</keyword>
<evidence type="ECO:0000256" key="7">
    <source>
        <dbReference type="ARBA" id="ARBA00022989"/>
    </source>
</evidence>
<reference evidence="17 18" key="1">
    <citation type="journal article" date="2011" name="Science">
        <title>The ecoresponsive genome of Daphnia pulex.</title>
        <authorList>
            <person name="Colbourne J.K."/>
            <person name="Pfrender M.E."/>
            <person name="Gilbert D."/>
            <person name="Thomas W.K."/>
            <person name="Tucker A."/>
            <person name="Oakley T.H."/>
            <person name="Tokishita S."/>
            <person name="Aerts A."/>
            <person name="Arnold G.J."/>
            <person name="Basu M.K."/>
            <person name="Bauer D.J."/>
            <person name="Caceres C.E."/>
            <person name="Carmel L."/>
            <person name="Casola C."/>
            <person name="Choi J.H."/>
            <person name="Detter J.C."/>
            <person name="Dong Q."/>
            <person name="Dusheyko S."/>
            <person name="Eads B.D."/>
            <person name="Frohlich T."/>
            <person name="Geiler-Samerotte K.A."/>
            <person name="Gerlach D."/>
            <person name="Hatcher P."/>
            <person name="Jogdeo S."/>
            <person name="Krijgsveld J."/>
            <person name="Kriventseva E.V."/>
            <person name="Kultz D."/>
            <person name="Laforsch C."/>
            <person name="Lindquist E."/>
            <person name="Lopez J."/>
            <person name="Manak J.R."/>
            <person name="Muller J."/>
            <person name="Pangilinan J."/>
            <person name="Patwardhan R.P."/>
            <person name="Pitluck S."/>
            <person name="Pritham E.J."/>
            <person name="Rechtsteiner A."/>
            <person name="Rho M."/>
            <person name="Rogozin I.B."/>
            <person name="Sakarya O."/>
            <person name="Salamov A."/>
            <person name="Schaack S."/>
            <person name="Shapiro H."/>
            <person name="Shiga Y."/>
            <person name="Skalitzky C."/>
            <person name="Smith Z."/>
            <person name="Souvorov A."/>
            <person name="Sung W."/>
            <person name="Tang Z."/>
            <person name="Tsuchiya D."/>
            <person name="Tu H."/>
            <person name="Vos H."/>
            <person name="Wang M."/>
            <person name="Wolf Y.I."/>
            <person name="Yamagata H."/>
            <person name="Yamada T."/>
            <person name="Ye Y."/>
            <person name="Shaw J.R."/>
            <person name="Andrews J."/>
            <person name="Crease T.J."/>
            <person name="Tang H."/>
            <person name="Lucas S.M."/>
            <person name="Robertson H.M."/>
            <person name="Bork P."/>
            <person name="Koonin E.V."/>
            <person name="Zdobnov E.M."/>
            <person name="Grigoriev I.V."/>
            <person name="Lynch M."/>
            <person name="Boore J.L."/>
        </authorList>
    </citation>
    <scope>NUCLEOTIDE SEQUENCE [LARGE SCALE GENOMIC DNA]</scope>
</reference>
<evidence type="ECO:0000256" key="6">
    <source>
        <dbReference type="ARBA" id="ARBA00022970"/>
    </source>
</evidence>
<feature type="chain" id="PRO_5003242106" description="Sodium-dependent nutrient amino acid transporter 1" evidence="16">
    <location>
        <begin position="21"/>
        <end position="182"/>
    </location>
</feature>
<evidence type="ECO:0000256" key="2">
    <source>
        <dbReference type="ARBA" id="ARBA00006459"/>
    </source>
</evidence>
<name>E9I7G6_DAPPU</name>
<organism evidence="17 18">
    <name type="scientific">Daphnia pulex</name>
    <name type="common">Water flea</name>
    <dbReference type="NCBI Taxonomy" id="6669"/>
    <lineage>
        <taxon>Eukaryota</taxon>
        <taxon>Metazoa</taxon>
        <taxon>Ecdysozoa</taxon>
        <taxon>Arthropoda</taxon>
        <taxon>Crustacea</taxon>
        <taxon>Branchiopoda</taxon>
        <taxon>Diplostraca</taxon>
        <taxon>Cladocera</taxon>
        <taxon>Anomopoda</taxon>
        <taxon>Daphniidae</taxon>
        <taxon>Daphnia</taxon>
    </lineage>
</organism>
<keyword evidence="7 15" id="KW-1133">Transmembrane helix</keyword>
<feature type="transmembrane region" description="Helical" evidence="15">
    <location>
        <begin position="110"/>
        <end position="134"/>
    </location>
</feature>
<dbReference type="PROSITE" id="PS50267">
    <property type="entry name" value="NA_NEUROTRAN_SYMP_3"/>
    <property type="match status" value="1"/>
</dbReference>
<evidence type="ECO:0000256" key="15">
    <source>
        <dbReference type="SAM" id="Phobius"/>
    </source>
</evidence>
<evidence type="ECO:0000256" key="12">
    <source>
        <dbReference type="ARBA" id="ARBA00023201"/>
    </source>
</evidence>
<keyword evidence="3" id="KW-0813">Transport</keyword>
<dbReference type="PANTHER" id="PTHR11616">
    <property type="entry name" value="SODIUM/CHLORIDE DEPENDENT TRANSPORTER"/>
    <property type="match status" value="1"/>
</dbReference>
<comment type="subcellular location">
    <subcellularLocation>
        <location evidence="1">Membrane</location>
        <topology evidence="1">Multi-pass membrane protein</topology>
    </subcellularLocation>
</comment>
<dbReference type="Proteomes" id="UP000000305">
    <property type="component" value="Unassembled WGS sequence"/>
</dbReference>
<keyword evidence="10 15" id="KW-0472">Membrane</keyword>
<evidence type="ECO:0000256" key="10">
    <source>
        <dbReference type="ARBA" id="ARBA00023136"/>
    </source>
</evidence>
<keyword evidence="12" id="KW-0739">Sodium transport</keyword>
<sequence>KLVLSLLACWMLVFLSLSKGIKSLGKVSYLTAIFPYIIIIALLIRGVTLPGAIKGIEFYILKIDTDKLLTLEVRSHATTQCYFCLGISQGGLFTLGRHNSFHYNHQRTSIFVAILDGFTGILAGFAIFSVLGYMSVKTGVEVDELAVGGPGLAFIVYPEALSLMPFPWIWCIMFFLMMLTIG</sequence>
<gene>
    <name evidence="17" type="ORF">DAPPUDRAFT_38809</name>
</gene>
<evidence type="ECO:0000256" key="1">
    <source>
        <dbReference type="ARBA" id="ARBA00004141"/>
    </source>
</evidence>
<accession>E9I7G6</accession>
<comment type="similarity">
    <text evidence="2">Belongs to the sodium:neurotransmitter symporter (SNF) (TC 2.A.22) family.</text>
</comment>
<dbReference type="STRING" id="6669.E9I7G6"/>
<dbReference type="GO" id="GO:0006814">
    <property type="term" value="P:sodium ion transport"/>
    <property type="evidence" value="ECO:0007669"/>
    <property type="project" value="UniProtKB-KW"/>
</dbReference>
<evidence type="ECO:0000256" key="3">
    <source>
        <dbReference type="ARBA" id="ARBA00022448"/>
    </source>
</evidence>
<evidence type="ECO:0000256" key="13">
    <source>
        <dbReference type="ARBA" id="ARBA00037785"/>
    </source>
</evidence>
<dbReference type="OMA" id="RICGSTY"/>
<feature type="transmembrane region" description="Helical" evidence="15">
    <location>
        <begin position="154"/>
        <end position="179"/>
    </location>
</feature>
<evidence type="ECO:0000256" key="11">
    <source>
        <dbReference type="ARBA" id="ARBA00023180"/>
    </source>
</evidence>
<keyword evidence="16" id="KW-0732">Signal</keyword>
<proteinExistence type="inferred from homology"/>
<evidence type="ECO:0000313" key="17">
    <source>
        <dbReference type="EMBL" id="EFX60064.1"/>
    </source>
</evidence>
<dbReference type="InParanoid" id="E9I7G6"/>
<protein>
    <recommendedName>
        <fullName evidence="14">Sodium-dependent nutrient amino acid transporter 1</fullName>
    </recommendedName>
</protein>
<comment type="function">
    <text evidence="13">Unusual broad substrate spectrum amino acid:sodium cotransporter that promotes absorption of the D isomers of essential amino acids. Neutral amino acids are the preferred substrates, especially methionine and phenylalanine.</text>
</comment>
<keyword evidence="4 15" id="KW-0812">Transmembrane</keyword>